<sequence>MSMLASRHPARPGPDPAAAQSAHAHGDALGYLRGLLWSLALTALPFAIVLGGWLPRELAVPAVLLLAVAQMAVHLVYFLHLRTAPGERWTLMAFLFTAVVVGIVVIGSLWVMQNLDANMMPGM</sequence>
<organism evidence="19 20">
    <name type="scientific">Pseudoroseomonas cervicalis ATCC 49957</name>
    <dbReference type="NCBI Taxonomy" id="525371"/>
    <lineage>
        <taxon>Bacteria</taxon>
        <taxon>Pseudomonadati</taxon>
        <taxon>Pseudomonadota</taxon>
        <taxon>Alphaproteobacteria</taxon>
        <taxon>Acetobacterales</taxon>
        <taxon>Roseomonadaceae</taxon>
        <taxon>Roseomonas</taxon>
    </lineage>
</organism>
<keyword evidence="8" id="KW-0249">Electron transport</keyword>
<evidence type="ECO:0000256" key="5">
    <source>
        <dbReference type="ARBA" id="ARBA00022448"/>
    </source>
</evidence>
<evidence type="ECO:0000256" key="15">
    <source>
        <dbReference type="ARBA" id="ARBA00031887"/>
    </source>
</evidence>
<dbReference type="PANTHER" id="PTHR36835">
    <property type="entry name" value="CYTOCHROME BO(3) UBIQUINOL OXIDASE SUBUNIT 4"/>
    <property type="match status" value="1"/>
</dbReference>
<evidence type="ECO:0000256" key="4">
    <source>
        <dbReference type="ARBA" id="ARBA00014689"/>
    </source>
</evidence>
<evidence type="ECO:0000313" key="20">
    <source>
        <dbReference type="Proteomes" id="UP000005324"/>
    </source>
</evidence>
<dbReference type="AlphaFoldDB" id="D5RJJ8"/>
<comment type="subcellular location">
    <subcellularLocation>
        <location evidence="1">Cell membrane</location>
        <topology evidence="1">Multi-pass membrane protein</topology>
    </subcellularLocation>
</comment>
<dbReference type="InterPro" id="IPR050968">
    <property type="entry name" value="Cytochrome_c_oxidase_bac_sub4"/>
</dbReference>
<keyword evidence="11 18" id="KW-0472">Membrane</keyword>
<evidence type="ECO:0000256" key="16">
    <source>
        <dbReference type="ARBA" id="ARBA00032185"/>
    </source>
</evidence>
<dbReference type="GO" id="GO:0015078">
    <property type="term" value="F:proton transmembrane transporter activity"/>
    <property type="evidence" value="ECO:0007669"/>
    <property type="project" value="TreeGrafter"/>
</dbReference>
<dbReference type="GO" id="GO:0005886">
    <property type="term" value="C:plasma membrane"/>
    <property type="evidence" value="ECO:0007669"/>
    <property type="project" value="UniProtKB-SubCell"/>
</dbReference>
<keyword evidence="9 18" id="KW-1133">Transmembrane helix</keyword>
<evidence type="ECO:0000256" key="12">
    <source>
        <dbReference type="ARBA" id="ARBA00025694"/>
    </source>
</evidence>
<dbReference type="HOGENOM" id="CLU_140945_1_1_5"/>
<feature type="region of interest" description="Disordered" evidence="17">
    <location>
        <begin position="1"/>
        <end position="21"/>
    </location>
</feature>
<feature type="transmembrane region" description="Helical" evidence="18">
    <location>
        <begin position="60"/>
        <end position="79"/>
    </location>
</feature>
<dbReference type="NCBIfam" id="TIGR02847">
    <property type="entry name" value="CyoD"/>
    <property type="match status" value="1"/>
</dbReference>
<comment type="caution">
    <text evidence="19">The sequence shown here is derived from an EMBL/GenBank/DDBJ whole genome shotgun (WGS) entry which is preliminary data.</text>
</comment>
<gene>
    <name evidence="19" type="primary">cyoD</name>
    <name evidence="19" type="ORF">HMPREF0731_1258</name>
</gene>
<evidence type="ECO:0000256" key="8">
    <source>
        <dbReference type="ARBA" id="ARBA00022982"/>
    </source>
</evidence>
<evidence type="ECO:0000256" key="9">
    <source>
        <dbReference type="ARBA" id="ARBA00022989"/>
    </source>
</evidence>
<evidence type="ECO:0000256" key="17">
    <source>
        <dbReference type="SAM" id="MobiDB-lite"/>
    </source>
</evidence>
<evidence type="ECO:0000256" key="13">
    <source>
        <dbReference type="ARBA" id="ARBA00030071"/>
    </source>
</evidence>
<feature type="transmembrane region" description="Helical" evidence="18">
    <location>
        <begin position="35"/>
        <end position="54"/>
    </location>
</feature>
<protein>
    <recommendedName>
        <fullName evidence="4">Cytochrome bo(3) ubiquinol oxidase subunit 4</fullName>
    </recommendedName>
    <alternativeName>
        <fullName evidence="16">Cytochrome o ubiquinol oxidase subunit 4</fullName>
    </alternativeName>
    <alternativeName>
        <fullName evidence="13">Oxidase bo(3) subunit 4</fullName>
    </alternativeName>
    <alternativeName>
        <fullName evidence="14">Ubiquinol oxidase polypeptide IV</fullName>
    </alternativeName>
    <alternativeName>
        <fullName evidence="15">Ubiquinol oxidase subunit 4</fullName>
    </alternativeName>
</protein>
<dbReference type="GO" id="GO:0009319">
    <property type="term" value="C:cytochrome o ubiquinol oxidase complex"/>
    <property type="evidence" value="ECO:0007669"/>
    <property type="project" value="TreeGrafter"/>
</dbReference>
<accession>D5RJJ8</accession>
<evidence type="ECO:0000256" key="3">
    <source>
        <dbReference type="ARBA" id="ARBA00011700"/>
    </source>
</evidence>
<dbReference type="PANTHER" id="PTHR36835:SF1">
    <property type="entry name" value="CYTOCHROME BO(3) UBIQUINOL OXIDASE SUBUNIT 4"/>
    <property type="match status" value="1"/>
</dbReference>
<keyword evidence="20" id="KW-1185">Reference proteome</keyword>
<name>D5RJJ8_9PROT</name>
<evidence type="ECO:0000256" key="18">
    <source>
        <dbReference type="SAM" id="Phobius"/>
    </source>
</evidence>
<proteinExistence type="inferred from homology"/>
<dbReference type="Proteomes" id="UP000005324">
    <property type="component" value="Unassembled WGS sequence"/>
</dbReference>
<keyword evidence="5" id="KW-0813">Transport</keyword>
<evidence type="ECO:0000313" key="19">
    <source>
        <dbReference type="EMBL" id="EFH12516.1"/>
    </source>
</evidence>
<evidence type="ECO:0000256" key="7">
    <source>
        <dbReference type="ARBA" id="ARBA00022692"/>
    </source>
</evidence>
<dbReference type="Pfam" id="PF03626">
    <property type="entry name" value="COX4_pro"/>
    <property type="match status" value="1"/>
</dbReference>
<reference evidence="19 20" key="1">
    <citation type="submission" date="2010-04" db="EMBL/GenBank/DDBJ databases">
        <authorList>
            <person name="Qin X."/>
            <person name="Bachman B."/>
            <person name="Battles P."/>
            <person name="Bell A."/>
            <person name="Bess C."/>
            <person name="Bickham C."/>
            <person name="Chaboub L."/>
            <person name="Chen D."/>
            <person name="Coyle M."/>
            <person name="Deiros D.R."/>
            <person name="Dinh H."/>
            <person name="Forbes L."/>
            <person name="Fowler G."/>
            <person name="Francisco L."/>
            <person name="Fu Q."/>
            <person name="Gubbala S."/>
            <person name="Hale W."/>
            <person name="Han Y."/>
            <person name="Hemphill L."/>
            <person name="Highlander S.K."/>
            <person name="Hirani K."/>
            <person name="Hogues M."/>
            <person name="Jackson L."/>
            <person name="Jakkamsetti A."/>
            <person name="Javaid M."/>
            <person name="Jiang H."/>
            <person name="Korchina V."/>
            <person name="Kovar C."/>
            <person name="Lara F."/>
            <person name="Lee S."/>
            <person name="Mata R."/>
            <person name="Mathew T."/>
            <person name="Moen C."/>
            <person name="Morales K."/>
            <person name="Munidasa M."/>
            <person name="Nazareth L."/>
            <person name="Ngo R."/>
            <person name="Nguyen L."/>
            <person name="Okwuonu G."/>
            <person name="Ongeri F."/>
            <person name="Patil S."/>
            <person name="Petrosino J."/>
            <person name="Pham C."/>
            <person name="Pham P."/>
            <person name="Pu L.-L."/>
            <person name="Puazo M."/>
            <person name="Raj R."/>
            <person name="Reid J."/>
            <person name="Rouhana J."/>
            <person name="Saada N."/>
            <person name="Shang Y."/>
            <person name="Simmons D."/>
            <person name="Thornton R."/>
            <person name="Warren J."/>
            <person name="Weissenberger G."/>
            <person name="Zhang J."/>
            <person name="Zhang L."/>
            <person name="Zhou C."/>
            <person name="Zhu D."/>
            <person name="Muzny D."/>
            <person name="Worley K."/>
            <person name="Gibbs R."/>
        </authorList>
    </citation>
    <scope>NUCLEOTIDE SEQUENCE [LARGE SCALE GENOMIC DNA]</scope>
    <source>
        <strain evidence="19 20">ATCC 49957</strain>
    </source>
</reference>
<keyword evidence="10 19" id="KW-0560">Oxidoreductase</keyword>
<dbReference type="GO" id="GO:0015990">
    <property type="term" value="P:electron transport coupled proton transport"/>
    <property type="evidence" value="ECO:0007669"/>
    <property type="project" value="InterPro"/>
</dbReference>
<comment type="similarity">
    <text evidence="2">Belongs to the cytochrome c oxidase bacterial subunit 4 family.</text>
</comment>
<evidence type="ECO:0000256" key="2">
    <source>
        <dbReference type="ARBA" id="ARBA00008079"/>
    </source>
</evidence>
<dbReference type="GO" id="GO:0019646">
    <property type="term" value="P:aerobic electron transport chain"/>
    <property type="evidence" value="ECO:0007669"/>
    <property type="project" value="TreeGrafter"/>
</dbReference>
<evidence type="ECO:0000256" key="14">
    <source>
        <dbReference type="ARBA" id="ARBA00030211"/>
    </source>
</evidence>
<evidence type="ECO:0000256" key="11">
    <source>
        <dbReference type="ARBA" id="ARBA00023136"/>
    </source>
</evidence>
<dbReference type="InterPro" id="IPR005171">
    <property type="entry name" value="Cyt_c_oxidase_su4_prok"/>
</dbReference>
<comment type="function">
    <text evidence="12">Cytochrome bo(3) ubiquinol terminal oxidase is the component of the aerobic respiratory chain of E.coli that predominates when cells are grown at high aeration. Has proton pump activity across the membrane in addition to electron transfer, pumping 2 protons/electron.</text>
</comment>
<comment type="subunit">
    <text evidence="3">Heterooctamer of two A chains, two B chains, two C chains and two D chains.</text>
</comment>
<evidence type="ECO:0000256" key="6">
    <source>
        <dbReference type="ARBA" id="ARBA00022475"/>
    </source>
</evidence>
<dbReference type="GO" id="GO:0009486">
    <property type="term" value="F:cytochrome bo3 ubiquinol oxidase activity"/>
    <property type="evidence" value="ECO:0007669"/>
    <property type="project" value="InterPro"/>
</dbReference>
<keyword evidence="7 18" id="KW-0812">Transmembrane</keyword>
<evidence type="ECO:0000256" key="1">
    <source>
        <dbReference type="ARBA" id="ARBA00004651"/>
    </source>
</evidence>
<dbReference type="InterPro" id="IPR014210">
    <property type="entry name" value="Cyt_o_ubiqinol_oxidase_su4"/>
</dbReference>
<dbReference type="EMBL" id="ADVL01000209">
    <property type="protein sequence ID" value="EFH12516.1"/>
    <property type="molecule type" value="Genomic_DNA"/>
</dbReference>
<evidence type="ECO:0000256" key="10">
    <source>
        <dbReference type="ARBA" id="ARBA00023002"/>
    </source>
</evidence>
<feature type="transmembrane region" description="Helical" evidence="18">
    <location>
        <begin position="91"/>
        <end position="113"/>
    </location>
</feature>
<keyword evidence="6" id="KW-1003">Cell membrane</keyword>